<dbReference type="AlphaFoldDB" id="A0A392TPZ8"/>
<reference evidence="1 2" key="1">
    <citation type="journal article" date="2018" name="Front. Plant Sci.">
        <title>Red Clover (Trifolium pratense) and Zigzag Clover (T. medium) - A Picture of Genomic Similarities and Differences.</title>
        <authorList>
            <person name="Dluhosova J."/>
            <person name="Istvanek J."/>
            <person name="Nedelnik J."/>
            <person name="Repkova J."/>
        </authorList>
    </citation>
    <scope>NUCLEOTIDE SEQUENCE [LARGE SCALE GENOMIC DNA]</scope>
    <source>
        <strain evidence="2">cv. 10/8</strain>
        <tissue evidence="1">Leaf</tissue>
    </source>
</reference>
<dbReference type="EMBL" id="LXQA010633995">
    <property type="protein sequence ID" value="MCI63269.1"/>
    <property type="molecule type" value="Genomic_DNA"/>
</dbReference>
<keyword evidence="2" id="KW-1185">Reference proteome</keyword>
<sequence length="58" mass="6770">MNLETPHVAKRDTRDTLRVDAPLGGAHQEEIRHLLDTTVDTLRSRRNVTRDLYRGESW</sequence>
<proteinExistence type="predicted"/>
<protein>
    <submittedName>
        <fullName evidence="1">Uncharacterized protein</fullName>
    </submittedName>
</protein>
<organism evidence="1 2">
    <name type="scientific">Trifolium medium</name>
    <dbReference type="NCBI Taxonomy" id="97028"/>
    <lineage>
        <taxon>Eukaryota</taxon>
        <taxon>Viridiplantae</taxon>
        <taxon>Streptophyta</taxon>
        <taxon>Embryophyta</taxon>
        <taxon>Tracheophyta</taxon>
        <taxon>Spermatophyta</taxon>
        <taxon>Magnoliopsida</taxon>
        <taxon>eudicotyledons</taxon>
        <taxon>Gunneridae</taxon>
        <taxon>Pentapetalae</taxon>
        <taxon>rosids</taxon>
        <taxon>fabids</taxon>
        <taxon>Fabales</taxon>
        <taxon>Fabaceae</taxon>
        <taxon>Papilionoideae</taxon>
        <taxon>50 kb inversion clade</taxon>
        <taxon>NPAAA clade</taxon>
        <taxon>Hologalegina</taxon>
        <taxon>IRL clade</taxon>
        <taxon>Trifolieae</taxon>
        <taxon>Trifolium</taxon>
    </lineage>
</organism>
<name>A0A392TPZ8_9FABA</name>
<evidence type="ECO:0000313" key="2">
    <source>
        <dbReference type="Proteomes" id="UP000265520"/>
    </source>
</evidence>
<evidence type="ECO:0000313" key="1">
    <source>
        <dbReference type="EMBL" id="MCI63269.1"/>
    </source>
</evidence>
<dbReference type="Proteomes" id="UP000265520">
    <property type="component" value="Unassembled WGS sequence"/>
</dbReference>
<accession>A0A392TPZ8</accession>
<comment type="caution">
    <text evidence="1">The sequence shown here is derived from an EMBL/GenBank/DDBJ whole genome shotgun (WGS) entry which is preliminary data.</text>
</comment>
<feature type="non-terminal residue" evidence="1">
    <location>
        <position position="58"/>
    </location>
</feature>